<dbReference type="GO" id="GO:0003700">
    <property type="term" value="F:DNA-binding transcription factor activity"/>
    <property type="evidence" value="ECO:0007669"/>
    <property type="project" value="InterPro"/>
</dbReference>
<dbReference type="SUPFAM" id="SSF46785">
    <property type="entry name" value="Winged helix' DNA-binding domain"/>
    <property type="match status" value="1"/>
</dbReference>
<keyword evidence="1" id="KW-0805">Transcription regulation</keyword>
<protein>
    <submittedName>
        <fullName evidence="5">Transcriptional regulator</fullName>
    </submittedName>
</protein>
<evidence type="ECO:0000313" key="6">
    <source>
        <dbReference type="Proteomes" id="UP000234752"/>
    </source>
</evidence>
<gene>
    <name evidence="5" type="ORF">C0V82_19295</name>
</gene>
<dbReference type="InterPro" id="IPR011991">
    <property type="entry name" value="ArsR-like_HTH"/>
</dbReference>
<evidence type="ECO:0000256" key="1">
    <source>
        <dbReference type="ARBA" id="ARBA00023015"/>
    </source>
</evidence>
<evidence type="ECO:0000259" key="4">
    <source>
        <dbReference type="PROSITE" id="PS50987"/>
    </source>
</evidence>
<keyword evidence="6" id="KW-1185">Reference proteome</keyword>
<dbReference type="PANTHER" id="PTHR43132:SF2">
    <property type="entry name" value="ARSENICAL RESISTANCE OPERON REPRESSOR ARSR-RELATED"/>
    <property type="match status" value="1"/>
</dbReference>
<dbReference type="KEGG" id="ncb:C0V82_19295"/>
<sequence length="126" mass="13689">MEQTQAIDALAALAQSTRLEIFRLLVRIGPDGLNAGEIAERLGVGASTLSHHLATLDRARLLRSWRVQRQIFYATDYGGTRRLLSFLMEDCCQGRPELCGDGLGTLACVTKQKEPTDEAPAPACGC</sequence>
<dbReference type="PANTHER" id="PTHR43132">
    <property type="entry name" value="ARSENICAL RESISTANCE OPERON REPRESSOR ARSR-RELATED"/>
    <property type="match status" value="1"/>
</dbReference>
<dbReference type="OrthoDB" id="9804742at2"/>
<reference evidence="5 6" key="1">
    <citation type="submission" date="2017-12" db="EMBL/GenBank/DDBJ databases">
        <title>Genomes of bacteria within cyanobacterial aggregates.</title>
        <authorList>
            <person name="Cai H."/>
        </authorList>
    </citation>
    <scope>NUCLEOTIDE SEQUENCE [LARGE SCALE GENOMIC DNA]</scope>
    <source>
        <strain evidence="5 6">TH16</strain>
    </source>
</reference>
<keyword evidence="2" id="KW-0238">DNA-binding</keyword>
<dbReference type="CDD" id="cd00090">
    <property type="entry name" value="HTH_ARSR"/>
    <property type="match status" value="1"/>
</dbReference>
<organism evidence="5 6">
    <name type="scientific">Niveispirillum cyanobacteriorum</name>
    <dbReference type="NCBI Taxonomy" id="1612173"/>
    <lineage>
        <taxon>Bacteria</taxon>
        <taxon>Pseudomonadati</taxon>
        <taxon>Pseudomonadota</taxon>
        <taxon>Alphaproteobacteria</taxon>
        <taxon>Rhodospirillales</taxon>
        <taxon>Azospirillaceae</taxon>
        <taxon>Niveispirillum</taxon>
    </lineage>
</organism>
<dbReference type="Proteomes" id="UP000234752">
    <property type="component" value="Chromosome eg_2"/>
</dbReference>
<feature type="domain" description="HTH arsR-type" evidence="4">
    <location>
        <begin position="1"/>
        <end position="95"/>
    </location>
</feature>
<dbReference type="EMBL" id="CP025612">
    <property type="protein sequence ID" value="AUN32886.1"/>
    <property type="molecule type" value="Genomic_DNA"/>
</dbReference>
<dbReference type="InterPro" id="IPR036388">
    <property type="entry name" value="WH-like_DNA-bd_sf"/>
</dbReference>
<evidence type="ECO:0000256" key="2">
    <source>
        <dbReference type="ARBA" id="ARBA00023125"/>
    </source>
</evidence>
<name>A0A2K9NJU6_9PROT</name>
<dbReference type="Pfam" id="PF12840">
    <property type="entry name" value="HTH_20"/>
    <property type="match status" value="1"/>
</dbReference>
<dbReference type="InterPro" id="IPR001845">
    <property type="entry name" value="HTH_ArsR_DNA-bd_dom"/>
</dbReference>
<accession>A0A2K9NJU6</accession>
<dbReference type="AlphaFoldDB" id="A0A2K9NJU6"/>
<evidence type="ECO:0000256" key="3">
    <source>
        <dbReference type="ARBA" id="ARBA00023163"/>
    </source>
</evidence>
<dbReference type="Gene3D" id="1.10.10.10">
    <property type="entry name" value="Winged helix-like DNA-binding domain superfamily/Winged helix DNA-binding domain"/>
    <property type="match status" value="1"/>
</dbReference>
<evidence type="ECO:0000313" key="5">
    <source>
        <dbReference type="EMBL" id="AUN32886.1"/>
    </source>
</evidence>
<proteinExistence type="predicted"/>
<dbReference type="SMART" id="SM00418">
    <property type="entry name" value="HTH_ARSR"/>
    <property type="match status" value="1"/>
</dbReference>
<dbReference type="NCBIfam" id="NF033788">
    <property type="entry name" value="HTH_metalloreg"/>
    <property type="match status" value="1"/>
</dbReference>
<keyword evidence="3" id="KW-0804">Transcription</keyword>
<dbReference type="InterPro" id="IPR051011">
    <property type="entry name" value="Metal_resp_trans_reg"/>
</dbReference>
<dbReference type="InterPro" id="IPR036390">
    <property type="entry name" value="WH_DNA-bd_sf"/>
</dbReference>
<dbReference type="GO" id="GO:0003677">
    <property type="term" value="F:DNA binding"/>
    <property type="evidence" value="ECO:0007669"/>
    <property type="project" value="UniProtKB-KW"/>
</dbReference>
<dbReference type="PROSITE" id="PS50987">
    <property type="entry name" value="HTH_ARSR_2"/>
    <property type="match status" value="1"/>
</dbReference>